<dbReference type="EMBL" id="CABPRJ010002391">
    <property type="protein sequence ID" value="VVC44991.1"/>
    <property type="molecule type" value="Genomic_DNA"/>
</dbReference>
<dbReference type="Proteomes" id="UP000325440">
    <property type="component" value="Unassembled WGS sequence"/>
</dbReference>
<evidence type="ECO:0000313" key="1">
    <source>
        <dbReference type="EMBL" id="VVC44991.1"/>
    </source>
</evidence>
<protein>
    <submittedName>
        <fullName evidence="1">Uncharacterized protein</fullName>
    </submittedName>
</protein>
<evidence type="ECO:0000313" key="2">
    <source>
        <dbReference type="Proteomes" id="UP000325440"/>
    </source>
</evidence>
<reference evidence="1 2" key="1">
    <citation type="submission" date="2019-08" db="EMBL/GenBank/DDBJ databases">
        <authorList>
            <person name="Alioto T."/>
            <person name="Alioto T."/>
            <person name="Gomez Garrido J."/>
        </authorList>
    </citation>
    <scope>NUCLEOTIDE SEQUENCE [LARGE SCALE GENOMIC DNA]</scope>
</reference>
<dbReference type="AlphaFoldDB" id="A0A5E4NJ90"/>
<gene>
    <name evidence="1" type="ORF">CINCED_3A009737</name>
</gene>
<organism evidence="1 2">
    <name type="scientific">Cinara cedri</name>
    <dbReference type="NCBI Taxonomy" id="506608"/>
    <lineage>
        <taxon>Eukaryota</taxon>
        <taxon>Metazoa</taxon>
        <taxon>Ecdysozoa</taxon>
        <taxon>Arthropoda</taxon>
        <taxon>Hexapoda</taxon>
        <taxon>Insecta</taxon>
        <taxon>Pterygota</taxon>
        <taxon>Neoptera</taxon>
        <taxon>Paraneoptera</taxon>
        <taxon>Hemiptera</taxon>
        <taxon>Sternorrhyncha</taxon>
        <taxon>Aphidomorpha</taxon>
        <taxon>Aphidoidea</taxon>
        <taxon>Aphididae</taxon>
        <taxon>Lachninae</taxon>
        <taxon>Cinara</taxon>
    </lineage>
</organism>
<name>A0A5E4NJ90_9HEMI</name>
<proteinExistence type="predicted"/>
<accession>A0A5E4NJ90</accession>
<sequence>MDDHVYLSRSHVIQNSQRLHLCYCLAKMQCIAMTLQHMCSDKFEVFNKFHY</sequence>
<keyword evidence="2" id="KW-1185">Reference proteome</keyword>